<accession>A0ACB8QA01</accession>
<evidence type="ECO:0000313" key="2">
    <source>
        <dbReference type="Proteomes" id="UP000814128"/>
    </source>
</evidence>
<gene>
    <name evidence="1" type="ORF">K488DRAFT_89627</name>
</gene>
<name>A0ACB8QA01_9AGAM</name>
<sequence length="529" mass="58735">MAVGLFDLPAELIDHIISLLPPCDIMRVRITCKRLNNIVEASSRLQFILECHACGLIVTLHPSLSSSDRLDRLRQRERNWRSLKEVSSYEVKLPFRPNGIYDLAGGIFILGIGDGSSGQYGYLRLLSAGDEMKPPSWNLFTVDAELVDFGLSVYENDLIVLVTRKLQQGNSDFGGLSTLFEIHFRTLSGGDPHPRATKAVVSLLESAGIVSHADAFTEIVGDLVVILLFPWGDTVENLYLINWNTGSVKLIDTFAAGAHTGVAWLSEDAIIIPNIEEDSLDIFRLSPVQDSNVPEMFICRAEPNPYKFTSGFNNHGRPFHCTPESAILLVTLRFSHPGGISLSMVIHREKLLAFALSSSEDDDQSIITAPYSEWGVQSTCWFLGNWNWITMTAGQRCVLIKSHIRGGNEDSDDDGDNDNFADEHSDSDIQHELHVLDFNPFHVKDALAGWQSSTSPNPACVVHGRRILPFVENIVDGPLEFELPYVLQKKKLPPWAERNIDAWVDEERVVKGPGILSDTITSAEVLVFG</sequence>
<dbReference type="EMBL" id="MU273743">
    <property type="protein sequence ID" value="KAI0028553.1"/>
    <property type="molecule type" value="Genomic_DNA"/>
</dbReference>
<reference evidence="1" key="1">
    <citation type="submission" date="2021-02" db="EMBL/GenBank/DDBJ databases">
        <authorList>
            <consortium name="DOE Joint Genome Institute"/>
            <person name="Ahrendt S."/>
            <person name="Looney B.P."/>
            <person name="Miyauchi S."/>
            <person name="Morin E."/>
            <person name="Drula E."/>
            <person name="Courty P.E."/>
            <person name="Chicoki N."/>
            <person name="Fauchery L."/>
            <person name="Kohler A."/>
            <person name="Kuo A."/>
            <person name="Labutti K."/>
            <person name="Pangilinan J."/>
            <person name="Lipzen A."/>
            <person name="Riley R."/>
            <person name="Andreopoulos W."/>
            <person name="He G."/>
            <person name="Johnson J."/>
            <person name="Barry K.W."/>
            <person name="Grigoriev I.V."/>
            <person name="Nagy L."/>
            <person name="Hibbett D."/>
            <person name="Henrissat B."/>
            <person name="Matheny P.B."/>
            <person name="Labbe J."/>
            <person name="Martin F."/>
        </authorList>
    </citation>
    <scope>NUCLEOTIDE SEQUENCE</scope>
    <source>
        <strain evidence="1">EC-137</strain>
    </source>
</reference>
<keyword evidence="2" id="KW-1185">Reference proteome</keyword>
<protein>
    <submittedName>
        <fullName evidence="1">Uncharacterized protein</fullName>
    </submittedName>
</protein>
<reference evidence="1" key="2">
    <citation type="journal article" date="2022" name="New Phytol.">
        <title>Evolutionary transition to the ectomycorrhizal habit in the genomes of a hyperdiverse lineage of mushroom-forming fungi.</title>
        <authorList>
            <person name="Looney B."/>
            <person name="Miyauchi S."/>
            <person name="Morin E."/>
            <person name="Drula E."/>
            <person name="Courty P.E."/>
            <person name="Kohler A."/>
            <person name="Kuo A."/>
            <person name="LaButti K."/>
            <person name="Pangilinan J."/>
            <person name="Lipzen A."/>
            <person name="Riley R."/>
            <person name="Andreopoulos W."/>
            <person name="He G."/>
            <person name="Johnson J."/>
            <person name="Nolan M."/>
            <person name="Tritt A."/>
            <person name="Barry K.W."/>
            <person name="Grigoriev I.V."/>
            <person name="Nagy L.G."/>
            <person name="Hibbett D."/>
            <person name="Henrissat B."/>
            <person name="Matheny P.B."/>
            <person name="Labbe J."/>
            <person name="Martin F.M."/>
        </authorList>
    </citation>
    <scope>NUCLEOTIDE SEQUENCE</scope>
    <source>
        <strain evidence="1">EC-137</strain>
    </source>
</reference>
<organism evidence="1 2">
    <name type="scientific">Vararia minispora EC-137</name>
    <dbReference type="NCBI Taxonomy" id="1314806"/>
    <lineage>
        <taxon>Eukaryota</taxon>
        <taxon>Fungi</taxon>
        <taxon>Dikarya</taxon>
        <taxon>Basidiomycota</taxon>
        <taxon>Agaricomycotina</taxon>
        <taxon>Agaricomycetes</taxon>
        <taxon>Russulales</taxon>
        <taxon>Lachnocladiaceae</taxon>
        <taxon>Vararia</taxon>
    </lineage>
</organism>
<comment type="caution">
    <text evidence="1">The sequence shown here is derived from an EMBL/GenBank/DDBJ whole genome shotgun (WGS) entry which is preliminary data.</text>
</comment>
<proteinExistence type="predicted"/>
<evidence type="ECO:0000313" key="1">
    <source>
        <dbReference type="EMBL" id="KAI0028553.1"/>
    </source>
</evidence>
<dbReference type="Proteomes" id="UP000814128">
    <property type="component" value="Unassembled WGS sequence"/>
</dbReference>